<comment type="caution">
    <text evidence="2">The sequence shown here is derived from an EMBL/GenBank/DDBJ whole genome shotgun (WGS) entry which is preliminary data.</text>
</comment>
<feature type="region of interest" description="Disordered" evidence="1">
    <location>
        <begin position="183"/>
        <end position="202"/>
    </location>
</feature>
<sequence>MENLSVRRGPHLCDGNSRHLLDTLITQPLHIEQSPLKVCYQLRTSQYMLEKQTLIIVVVPCRTNALKAKFGDTSVLNRIYRVAPQGLHNFQTLACTPEAIRKPDASIWPSRVLPASRRSALTVPLPEKLKKRKGGPVEHTYQSSAPEGCTYQSSAPEGCTYQSSAPEGCTYQSSAPEGCTYQSSAPEGCTHQSSAPEGCTYQ</sequence>
<dbReference type="AlphaFoldDB" id="A0A5A7TM43"/>
<name>A0A5A7TM43_CUCMM</name>
<dbReference type="STRING" id="1194695.A0A5A7TM43"/>
<gene>
    <name evidence="2" type="ORF">E6C27_scaffold2741G00110</name>
</gene>
<reference evidence="2 3" key="1">
    <citation type="submission" date="2019-08" db="EMBL/GenBank/DDBJ databases">
        <title>Draft genome sequences of two oriental melons (Cucumis melo L. var makuwa).</title>
        <authorList>
            <person name="Kwon S.-Y."/>
        </authorList>
    </citation>
    <scope>NUCLEOTIDE SEQUENCE [LARGE SCALE GENOMIC DNA]</scope>
    <source>
        <strain evidence="3">cv. SW 3</strain>
        <tissue evidence="2">Leaf</tissue>
    </source>
</reference>
<organism evidence="2 3">
    <name type="scientific">Cucumis melo var. makuwa</name>
    <name type="common">Oriental melon</name>
    <dbReference type="NCBI Taxonomy" id="1194695"/>
    <lineage>
        <taxon>Eukaryota</taxon>
        <taxon>Viridiplantae</taxon>
        <taxon>Streptophyta</taxon>
        <taxon>Embryophyta</taxon>
        <taxon>Tracheophyta</taxon>
        <taxon>Spermatophyta</taxon>
        <taxon>Magnoliopsida</taxon>
        <taxon>eudicotyledons</taxon>
        <taxon>Gunneridae</taxon>
        <taxon>Pentapetalae</taxon>
        <taxon>rosids</taxon>
        <taxon>fabids</taxon>
        <taxon>Cucurbitales</taxon>
        <taxon>Cucurbitaceae</taxon>
        <taxon>Benincaseae</taxon>
        <taxon>Cucumis</taxon>
    </lineage>
</organism>
<accession>A0A5A7TM43</accession>
<protein>
    <submittedName>
        <fullName evidence="2">NBS-LRR type resistance protein</fullName>
    </submittedName>
</protein>
<evidence type="ECO:0000313" key="2">
    <source>
        <dbReference type="EMBL" id="KAA0044254.1"/>
    </source>
</evidence>
<evidence type="ECO:0000313" key="3">
    <source>
        <dbReference type="Proteomes" id="UP000321393"/>
    </source>
</evidence>
<dbReference type="Proteomes" id="UP000321393">
    <property type="component" value="Unassembled WGS sequence"/>
</dbReference>
<evidence type="ECO:0000256" key="1">
    <source>
        <dbReference type="SAM" id="MobiDB-lite"/>
    </source>
</evidence>
<proteinExistence type="predicted"/>
<dbReference type="EMBL" id="SSTE01014821">
    <property type="protein sequence ID" value="KAA0044254.1"/>
    <property type="molecule type" value="Genomic_DNA"/>
</dbReference>